<dbReference type="Pfam" id="PF19906">
    <property type="entry name" value="CGDB"/>
    <property type="match status" value="1"/>
</dbReference>
<evidence type="ECO:0000313" key="6">
    <source>
        <dbReference type="EMBL" id="RCA11202.1"/>
    </source>
</evidence>
<dbReference type="InterPro" id="IPR045959">
    <property type="entry name" value="CGDB"/>
</dbReference>
<protein>
    <recommendedName>
        <fullName evidence="4">C-deglycosylation enzyme beta subunit</fullName>
    </recommendedName>
</protein>
<feature type="domain" description="C-glycoside deglycosidase beta subunit" evidence="5">
    <location>
        <begin position="2"/>
        <end position="114"/>
    </location>
</feature>
<evidence type="ECO:0000313" key="7">
    <source>
        <dbReference type="Proteomes" id="UP000252797"/>
    </source>
</evidence>
<dbReference type="EMBL" id="LEPB01000004">
    <property type="protein sequence ID" value="RCA11202.1"/>
    <property type="molecule type" value="Genomic_DNA"/>
</dbReference>
<evidence type="ECO:0000259" key="5">
    <source>
        <dbReference type="Pfam" id="PF19906"/>
    </source>
</evidence>
<dbReference type="RefSeq" id="WP_113846004.1">
    <property type="nucleotide sequence ID" value="NZ_LEPB01000004.1"/>
</dbReference>
<sequence>MFDGNVLKEKSFKNITEAGKTTGFEVQTNITYYRGIPLSMINNIRVFVDGREVPREDIRFSVDKVDWFTLDELKTVTSYKWEYNVAATVRVLQDGGLAKGKHDIKLNVITRTAYIPIPLSGERTETFDVQ</sequence>
<comment type="similarity">
    <text evidence="3">Belongs to the C-glycoside deglycosidase beta subunit family.</text>
</comment>
<reference evidence="6 7" key="1">
    <citation type="submission" date="2015-06" db="EMBL/GenBank/DDBJ databases">
        <title>The Genome Sequence of Enterococcus durans 4EA1.</title>
        <authorList>
            <consortium name="The Broad Institute Genomics Platform"/>
            <consortium name="The Broad Institute Genome Sequencing Center for Infectious Disease"/>
            <person name="Earl A.M."/>
            <person name="Van Tyne D."/>
            <person name="Lebreton F."/>
            <person name="Saavedra J.T."/>
            <person name="Gilmore M.S."/>
            <person name="Manson Mcguire A."/>
            <person name="Clock S."/>
            <person name="Crupain M."/>
            <person name="Rangan U."/>
            <person name="Young S."/>
            <person name="Abouelleil A."/>
            <person name="Cao P."/>
            <person name="Chapman S.B."/>
            <person name="Griggs A."/>
            <person name="Priest M."/>
            <person name="Shea T."/>
            <person name="Wortman J."/>
            <person name="Nusbaum C."/>
            <person name="Birren B."/>
        </authorList>
    </citation>
    <scope>NUCLEOTIDE SEQUENCE [LARGE SCALE GENOMIC DNA]</scope>
    <source>
        <strain evidence="6 7">4EA1</strain>
    </source>
</reference>
<accession>A0A367CFP2</accession>
<keyword evidence="1" id="KW-0456">Lyase</keyword>
<dbReference type="Proteomes" id="UP000252797">
    <property type="component" value="Unassembled WGS sequence"/>
</dbReference>
<comment type="caution">
    <text evidence="6">The sequence shown here is derived from an EMBL/GenBank/DDBJ whole genome shotgun (WGS) entry which is preliminary data.</text>
</comment>
<gene>
    <name evidence="6" type="ORF">EA71_01957</name>
</gene>
<evidence type="ECO:0000256" key="1">
    <source>
        <dbReference type="ARBA" id="ARBA00023239"/>
    </source>
</evidence>
<evidence type="ECO:0000256" key="3">
    <source>
        <dbReference type="ARBA" id="ARBA00046336"/>
    </source>
</evidence>
<evidence type="ECO:0000256" key="2">
    <source>
        <dbReference type="ARBA" id="ARBA00023277"/>
    </source>
</evidence>
<dbReference type="AlphaFoldDB" id="A0A367CFP2"/>
<dbReference type="GO" id="GO:0016829">
    <property type="term" value="F:lyase activity"/>
    <property type="evidence" value="ECO:0007669"/>
    <property type="project" value="UniProtKB-KW"/>
</dbReference>
<keyword evidence="2" id="KW-0119">Carbohydrate metabolism</keyword>
<evidence type="ECO:0000256" key="4">
    <source>
        <dbReference type="ARBA" id="ARBA00047208"/>
    </source>
</evidence>
<name>A0A367CFP2_9ENTE</name>
<proteinExistence type="inferred from homology"/>
<organism evidence="6 7">
    <name type="scientific">Enterococcus durans</name>
    <dbReference type="NCBI Taxonomy" id="53345"/>
    <lineage>
        <taxon>Bacteria</taxon>
        <taxon>Bacillati</taxon>
        <taxon>Bacillota</taxon>
        <taxon>Bacilli</taxon>
        <taxon>Lactobacillales</taxon>
        <taxon>Enterococcaceae</taxon>
        <taxon>Enterococcus</taxon>
    </lineage>
</organism>